<accession>A0A176TGY7</accession>
<keyword evidence="2" id="KW-1185">Reference proteome</keyword>
<dbReference type="Proteomes" id="UP000076923">
    <property type="component" value="Unassembled WGS sequence"/>
</dbReference>
<name>A0A176TGY7_9FLAO</name>
<evidence type="ECO:0000313" key="2">
    <source>
        <dbReference type="Proteomes" id="UP000076923"/>
    </source>
</evidence>
<dbReference type="Pfam" id="PF14092">
    <property type="entry name" value="DUF4270"/>
    <property type="match status" value="1"/>
</dbReference>
<comment type="caution">
    <text evidence="1">The sequence shown here is derived from an EMBL/GenBank/DDBJ whole genome shotgun (WGS) entry which is preliminary data.</text>
</comment>
<dbReference type="AlphaFoldDB" id="A0A176TGY7"/>
<gene>
    <name evidence="1" type="ORF">LPB303_01595</name>
</gene>
<dbReference type="RefSeq" id="WP_068447439.1">
    <property type="nucleotide sequence ID" value="NZ_CP150660.1"/>
</dbReference>
<evidence type="ECO:0000313" key="1">
    <source>
        <dbReference type="EMBL" id="OAD46655.1"/>
    </source>
</evidence>
<dbReference type="OrthoDB" id="1466062at2"/>
<organism evidence="1 2">
    <name type="scientific">Polaribacter atrinae</name>
    <dbReference type="NCBI Taxonomy" id="1333662"/>
    <lineage>
        <taxon>Bacteria</taxon>
        <taxon>Pseudomonadati</taxon>
        <taxon>Bacteroidota</taxon>
        <taxon>Flavobacteriia</taxon>
        <taxon>Flavobacteriales</taxon>
        <taxon>Flavobacteriaceae</taxon>
    </lineage>
</organism>
<proteinExistence type="predicted"/>
<dbReference type="InterPro" id="IPR025366">
    <property type="entry name" value="DUF4270"/>
</dbReference>
<dbReference type="PROSITE" id="PS51257">
    <property type="entry name" value="PROKAR_LIPOPROTEIN"/>
    <property type="match status" value="1"/>
</dbReference>
<evidence type="ECO:0008006" key="3">
    <source>
        <dbReference type="Google" id="ProtNLM"/>
    </source>
</evidence>
<protein>
    <recommendedName>
        <fullName evidence="3">DUF4270 domain-containing protein</fullName>
    </recommendedName>
</protein>
<sequence length="513" mass="56829">MRRIFEKSTFFVALVLVFTAVISCEKDFTDIGSSIVNNTRFGTDTLTVKGITIENSPITSVTSDNISAEPGQYLLGVHASDAYEKIEASIVSQLALSTGLQVIDDANIYGSDTIVVTTIDTVFVKLPYQTTLNDDATAYTLDSIIGDQSKAFNLNVYRSSTYLSILDPAEPSKLNSYQSNDVFEKEGTELNVTPNFQFLPSLTDSIVVNRWLSDATLATQDTVTYFNTSSSSTIPVPFAVIPLKEDKIKELFLDQYESTYFDSQVAFNDYFKGLILEATGDQGSLISFNFNGIVKPSLEIYYTNTVVAGGAIIDTIYKNDSFLLSGVRASTYKMVDKVYPSDKITLQGAAGSEAKINLFGAGEIEELRARNLLINDASLTFYINQSVDTTAVPYQLFLYKSDEGENPVYSQVKDMYSEGATLFGGLLERNSNGEKEKYTFRITDYISDILSGETDYSPALRLKVINSTDLLTVTDTVFKNYNWNPKAVTLFNHQAIDDSKKVELKISYSEKKD</sequence>
<dbReference type="EMBL" id="LVWE01000002">
    <property type="protein sequence ID" value="OAD46655.1"/>
    <property type="molecule type" value="Genomic_DNA"/>
</dbReference>
<dbReference type="STRING" id="1333662.LPB303_01595"/>
<reference evidence="1 2" key="1">
    <citation type="submission" date="2016-02" db="EMBL/GenBank/DDBJ databases">
        <title>Draft genome sequence of Polaribacter atrinae KACC17473.</title>
        <authorList>
            <person name="Shin S.-K."/>
            <person name="Yi H."/>
        </authorList>
    </citation>
    <scope>NUCLEOTIDE SEQUENCE [LARGE SCALE GENOMIC DNA]</scope>
    <source>
        <strain evidence="1 2">KACC 17473</strain>
    </source>
</reference>